<gene>
    <name evidence="2" type="ORF">DYB35_007726</name>
    <name evidence="3" type="ORF">DYB37_005223</name>
</gene>
<dbReference type="Gene3D" id="3.30.530.20">
    <property type="match status" value="1"/>
</dbReference>
<sequence>MKVCNDDLLGSHKSKSRRMPTVEAGSNFMKCREYVDAAVSIVQDAIDHREDWIDDARHDDRGWKLTVNKRNMQVFRHKSSPALLPSESAATIHSQYCQPTPHGSSSTSSNSASSCTFLTVGYLTTTIDELHTALYATTSVDDQVMHSLLLEKEFMTSHVLQSLTDTAPPSLDPHLPDFCGIKYIKMRSRFGMHPREAVYLEVHIRSVHIPTTRDFHSRHTHYLSLFQYLTLREDNTLVKVVYSVNNYLPLHKDHHRAVLRDVWLFMPAPNGKIQVVAKTFHDMPGSKLLNTDQSALSFWCIYDKLTSLSYIRRLLSSTGALGGRNSVSELARSLPATLDLCPPQQRNFFRCIHIITSSASLTGLMCVVDFIKVKAPEIDDDAWEAAQGNNVGGRFHTSSHATFKDPTVSSYSTEGMRTPPPLTHHFHTAPHPHSRAGSLPASAAGTTHRENDDVFQEMRKSIAIQESILSAMRASWHGHTEQEQYVQQQPHQRPSEFTFDRDSDRFEEVVE</sequence>
<evidence type="ECO:0000256" key="1">
    <source>
        <dbReference type="SAM" id="MobiDB-lite"/>
    </source>
</evidence>
<dbReference type="EMBL" id="QUTH01002831">
    <property type="protein sequence ID" value="RHZ23555.1"/>
    <property type="molecule type" value="Genomic_DNA"/>
</dbReference>
<evidence type="ECO:0000313" key="5">
    <source>
        <dbReference type="Proteomes" id="UP000285712"/>
    </source>
</evidence>
<feature type="region of interest" description="Disordered" evidence="1">
    <location>
        <begin position="1"/>
        <end position="20"/>
    </location>
</feature>
<evidence type="ECO:0000313" key="4">
    <source>
        <dbReference type="Proteomes" id="UP000285430"/>
    </source>
</evidence>
<feature type="compositionally biased region" description="Basic and acidic residues" evidence="1">
    <location>
        <begin position="498"/>
        <end position="511"/>
    </location>
</feature>
<feature type="region of interest" description="Disordered" evidence="1">
    <location>
        <begin position="479"/>
        <end position="511"/>
    </location>
</feature>
<reference evidence="4 5" key="1">
    <citation type="submission" date="2018-08" db="EMBL/GenBank/DDBJ databases">
        <title>Aphanomyces genome sequencing and annotation.</title>
        <authorList>
            <person name="Minardi D."/>
            <person name="Oidtmann B."/>
            <person name="Van Der Giezen M."/>
            <person name="Studholme D.J."/>
        </authorList>
    </citation>
    <scope>NUCLEOTIDE SEQUENCE [LARGE SCALE GENOMIC DNA]</scope>
    <source>
        <strain evidence="3 4">Da</strain>
        <strain evidence="2 5">Sv</strain>
    </source>
</reference>
<organism evidence="2 5">
    <name type="scientific">Aphanomyces astaci</name>
    <name type="common">Crayfish plague agent</name>
    <dbReference type="NCBI Taxonomy" id="112090"/>
    <lineage>
        <taxon>Eukaryota</taxon>
        <taxon>Sar</taxon>
        <taxon>Stramenopiles</taxon>
        <taxon>Oomycota</taxon>
        <taxon>Saprolegniomycetes</taxon>
        <taxon>Saprolegniales</taxon>
        <taxon>Verrucalvaceae</taxon>
        <taxon>Aphanomyces</taxon>
    </lineage>
</organism>
<protein>
    <recommendedName>
        <fullName evidence="6">START domain-containing protein</fullName>
    </recommendedName>
</protein>
<feature type="region of interest" description="Disordered" evidence="1">
    <location>
        <begin position="427"/>
        <end position="446"/>
    </location>
</feature>
<dbReference type="InterPro" id="IPR023393">
    <property type="entry name" value="START-like_dom_sf"/>
</dbReference>
<evidence type="ECO:0000313" key="3">
    <source>
        <dbReference type="EMBL" id="RHZ23555.1"/>
    </source>
</evidence>
<dbReference type="VEuPathDB" id="FungiDB:H257_03738"/>
<feature type="compositionally biased region" description="Low complexity" evidence="1">
    <location>
        <begin position="483"/>
        <end position="492"/>
    </location>
</feature>
<evidence type="ECO:0000313" key="2">
    <source>
        <dbReference type="EMBL" id="RHY97437.1"/>
    </source>
</evidence>
<evidence type="ECO:0008006" key="6">
    <source>
        <dbReference type="Google" id="ProtNLM"/>
    </source>
</evidence>
<dbReference type="Proteomes" id="UP000285712">
    <property type="component" value="Unassembled WGS sequence"/>
</dbReference>
<name>A0A3R6Y1C4_APHAT</name>
<dbReference type="AlphaFoldDB" id="A0A3R6Y1C4"/>
<accession>A0A3R6Y1C4</accession>
<dbReference type="EMBL" id="QUTG01002160">
    <property type="protein sequence ID" value="RHY97437.1"/>
    <property type="molecule type" value="Genomic_DNA"/>
</dbReference>
<proteinExistence type="predicted"/>
<dbReference type="Proteomes" id="UP000285430">
    <property type="component" value="Unassembled WGS sequence"/>
</dbReference>
<comment type="caution">
    <text evidence="2">The sequence shown here is derived from an EMBL/GenBank/DDBJ whole genome shotgun (WGS) entry which is preliminary data.</text>
</comment>